<gene>
    <name evidence="4" type="ORF">FNK824_LOCUS32355</name>
    <name evidence="3" type="ORF">SEV965_LOCUS36631</name>
</gene>
<dbReference type="AlphaFoldDB" id="A0A819WDV6"/>
<evidence type="ECO:0000259" key="2">
    <source>
        <dbReference type="Pfam" id="PF12017"/>
    </source>
</evidence>
<feature type="region of interest" description="Disordered" evidence="1">
    <location>
        <begin position="455"/>
        <end position="487"/>
    </location>
</feature>
<protein>
    <recommendedName>
        <fullName evidence="2">THAP9-like helix-turn-helix domain-containing protein</fullName>
    </recommendedName>
</protein>
<dbReference type="Proteomes" id="UP000663874">
    <property type="component" value="Unassembled WGS sequence"/>
</dbReference>
<dbReference type="EMBL" id="CAJNOU010006789">
    <property type="protein sequence ID" value="CAF1512679.1"/>
    <property type="molecule type" value="Genomic_DNA"/>
</dbReference>
<comment type="caution">
    <text evidence="4">The sequence shown here is derived from an EMBL/GenBank/DDBJ whole genome shotgun (WGS) entry which is preliminary data.</text>
</comment>
<dbReference type="PANTHER" id="PTHR33173">
    <property type="match status" value="1"/>
</dbReference>
<feature type="domain" description="THAP9-like helix-turn-helix" evidence="2">
    <location>
        <begin position="143"/>
        <end position="201"/>
    </location>
</feature>
<dbReference type="Pfam" id="PF12017">
    <property type="entry name" value="Tnp_P_element"/>
    <property type="match status" value="1"/>
</dbReference>
<reference evidence="4" key="1">
    <citation type="submission" date="2021-02" db="EMBL/GenBank/DDBJ databases">
        <authorList>
            <person name="Nowell W R."/>
        </authorList>
    </citation>
    <scope>NUCLEOTIDE SEQUENCE</scope>
</reference>
<evidence type="ECO:0000313" key="3">
    <source>
        <dbReference type="EMBL" id="CAF1512679.1"/>
    </source>
</evidence>
<dbReference type="EMBL" id="CAJOBE010011039">
    <property type="protein sequence ID" value="CAF4122151.1"/>
    <property type="molecule type" value="Genomic_DNA"/>
</dbReference>
<evidence type="ECO:0000313" key="5">
    <source>
        <dbReference type="Proteomes" id="UP000663874"/>
    </source>
</evidence>
<name>A0A819WDV6_9BILA</name>
<evidence type="ECO:0000313" key="4">
    <source>
        <dbReference type="EMBL" id="CAF4122151.1"/>
    </source>
</evidence>
<dbReference type="Proteomes" id="UP000663889">
    <property type="component" value="Unassembled WGS sequence"/>
</dbReference>
<organism evidence="4 5">
    <name type="scientific">Rotaria sordida</name>
    <dbReference type="NCBI Taxonomy" id="392033"/>
    <lineage>
        <taxon>Eukaryota</taxon>
        <taxon>Metazoa</taxon>
        <taxon>Spiralia</taxon>
        <taxon>Gnathifera</taxon>
        <taxon>Rotifera</taxon>
        <taxon>Eurotatoria</taxon>
        <taxon>Bdelloidea</taxon>
        <taxon>Philodinida</taxon>
        <taxon>Philodinidae</taxon>
        <taxon>Rotaria</taxon>
    </lineage>
</organism>
<proteinExistence type="predicted"/>
<evidence type="ECO:0000256" key="1">
    <source>
        <dbReference type="SAM" id="MobiDB-lite"/>
    </source>
</evidence>
<dbReference type="InterPro" id="IPR021896">
    <property type="entry name" value="THAP9-like_HTH"/>
</dbReference>
<dbReference type="PANTHER" id="PTHR33173:SF2">
    <property type="entry name" value="MYND-TYPE DOMAIN-CONTAINING PROTEIN"/>
    <property type="match status" value="1"/>
</dbReference>
<feature type="compositionally biased region" description="Acidic residues" evidence="1">
    <location>
        <begin position="460"/>
        <end position="469"/>
    </location>
</feature>
<sequence>MEEILSFRNEAFYNLIEQQCGVIVLEIMKAQDISSVECLLDIDNIFAFLELDSDELIPLKRKAGFLLNDGRFVVKKGIIHKVEIFLSTLRALNQQYSTSIHHNLNKPADIVVPEIVLQKFPFIRTLIIYCNIITNSKHDFTLLNIILNNMIRNLVSEANGYRYDTAVRQFACSLFILGGRTAYEFVRLNIPGFLPSVQIIQSFIAASENNLSEGQFTYDGLHDYFDISQSTLGFYAEDTTAIVPKVTYDGKSNTFIGFSLPLDDNGMPITNSFSTDSFSRLEEWYLDVPMAKSLNACLVQPLSSFNNNSAYLLAAFGTDNTFKSTHIISRWHRVFEECRNLINNYSKLDHLLVRSDINPKDRQNYRSAEKISSDNVLDLIGKIHNSHGISIYLQSSTSNTAIPSKHEIEAIVLDAYKFSKNLFSPLKIKQLLRNGRMITIEQLGKSIAQRLDAFWSTDPNPDESDDDRDDNPYDNFSNYYDSDEESELDDSIDTIDNVNLSMHHGVRLFDNVKQESSGKFFKVNINNQNKHLHKQAACWILEKDKYSVSADRLSRSKGQ</sequence>
<accession>A0A819WDV6</accession>